<dbReference type="EMBL" id="FOYO01000001">
    <property type="protein sequence ID" value="SFR38442.1"/>
    <property type="molecule type" value="Genomic_DNA"/>
</dbReference>
<dbReference type="GO" id="GO:0016747">
    <property type="term" value="F:acyltransferase activity, transferring groups other than amino-acyl groups"/>
    <property type="evidence" value="ECO:0007669"/>
    <property type="project" value="InterPro"/>
</dbReference>
<dbReference type="Proteomes" id="UP000199658">
    <property type="component" value="Unassembled WGS sequence"/>
</dbReference>
<dbReference type="RefSeq" id="WP_217642982.1">
    <property type="nucleotide sequence ID" value="NZ_FOYO01000001.1"/>
</dbReference>
<gene>
    <name evidence="2" type="ORF">SAMN04488002_1052</name>
</gene>
<reference evidence="3" key="1">
    <citation type="submission" date="2016-10" db="EMBL/GenBank/DDBJ databases">
        <authorList>
            <person name="Varghese N."/>
            <person name="Submissions S."/>
        </authorList>
    </citation>
    <scope>NUCLEOTIDE SEQUENCE [LARGE SCALE GENOMIC DNA]</scope>
    <source>
        <strain evidence="3">DSM 26921</strain>
    </source>
</reference>
<organism evidence="2 3">
    <name type="scientific">Litoreibacter janthinus</name>
    <dbReference type="NCBI Taxonomy" id="670154"/>
    <lineage>
        <taxon>Bacteria</taxon>
        <taxon>Pseudomonadati</taxon>
        <taxon>Pseudomonadota</taxon>
        <taxon>Alphaproteobacteria</taxon>
        <taxon>Rhodobacterales</taxon>
        <taxon>Roseobacteraceae</taxon>
        <taxon>Litoreibacter</taxon>
    </lineage>
</organism>
<evidence type="ECO:0000313" key="3">
    <source>
        <dbReference type="Proteomes" id="UP000199658"/>
    </source>
</evidence>
<dbReference type="InterPro" id="IPR000182">
    <property type="entry name" value="GNAT_dom"/>
</dbReference>
<proteinExistence type="predicted"/>
<evidence type="ECO:0000259" key="1">
    <source>
        <dbReference type="PROSITE" id="PS51186"/>
    </source>
</evidence>
<dbReference type="AlphaFoldDB" id="A0A1I6G8C3"/>
<protein>
    <submittedName>
        <fullName evidence="2">Putative acetyltransferase</fullName>
    </submittedName>
</protein>
<dbReference type="SUPFAM" id="SSF55729">
    <property type="entry name" value="Acyl-CoA N-acyltransferases (Nat)"/>
    <property type="match status" value="1"/>
</dbReference>
<dbReference type="CDD" id="cd04301">
    <property type="entry name" value="NAT_SF"/>
    <property type="match status" value="1"/>
</dbReference>
<dbReference type="Gene3D" id="3.40.630.30">
    <property type="match status" value="1"/>
</dbReference>
<keyword evidence="3" id="KW-1185">Reference proteome</keyword>
<dbReference type="Pfam" id="PF00583">
    <property type="entry name" value="Acetyltransf_1"/>
    <property type="match status" value="1"/>
</dbReference>
<sequence length="169" mass="18219">MSQLSGISLRPERPDDTQTIRTLTEDAFRPKAFSDGTEGALIEALRKASALTISTVAVERGEIVGHVAFSPATVGQLTDWFALGPIAVRPDRQRCGIGSLLIQDGIDRLRRDGAQGCVLEGDPNYYSRFGFVTDAGLTYGGEFSRFIQVVRFSGPGPAGEVRFHPAFSA</sequence>
<keyword evidence="2" id="KW-0808">Transferase</keyword>
<accession>A0A1I6G8C3</accession>
<dbReference type="STRING" id="670154.SAMN04488002_1052"/>
<dbReference type="InterPro" id="IPR016181">
    <property type="entry name" value="Acyl_CoA_acyltransferase"/>
</dbReference>
<dbReference type="PROSITE" id="PS51186">
    <property type="entry name" value="GNAT"/>
    <property type="match status" value="1"/>
</dbReference>
<feature type="domain" description="N-acetyltransferase" evidence="1">
    <location>
        <begin position="7"/>
        <end position="148"/>
    </location>
</feature>
<evidence type="ECO:0000313" key="2">
    <source>
        <dbReference type="EMBL" id="SFR38442.1"/>
    </source>
</evidence>
<name>A0A1I6G8C3_9RHOB</name>